<dbReference type="EMBL" id="CVRI01000010">
    <property type="protein sequence ID" value="CRK88871.1"/>
    <property type="molecule type" value="Genomic_DNA"/>
</dbReference>
<evidence type="ECO:0000313" key="1">
    <source>
        <dbReference type="EMBL" id="CRK88871.1"/>
    </source>
</evidence>
<sequence length="73" mass="8798">MFLIYKEQTNSHINYLMAFQSTASQIARLIHKESLEDQIHLKLSLRKRMQTKNHYAQLEAICFHKCPNRIYFN</sequence>
<dbReference type="AlphaFoldDB" id="A0A1J1HLE3"/>
<proteinExistence type="predicted"/>
<accession>A0A1J1HLE3</accession>
<dbReference type="Proteomes" id="UP000183832">
    <property type="component" value="Unassembled WGS sequence"/>
</dbReference>
<evidence type="ECO:0000313" key="2">
    <source>
        <dbReference type="Proteomes" id="UP000183832"/>
    </source>
</evidence>
<protein>
    <submittedName>
        <fullName evidence="1">CLUMA_CG002749, isoform A</fullName>
    </submittedName>
</protein>
<keyword evidence="2" id="KW-1185">Reference proteome</keyword>
<name>A0A1J1HLE3_9DIPT</name>
<organism evidence="1 2">
    <name type="scientific">Clunio marinus</name>
    <dbReference type="NCBI Taxonomy" id="568069"/>
    <lineage>
        <taxon>Eukaryota</taxon>
        <taxon>Metazoa</taxon>
        <taxon>Ecdysozoa</taxon>
        <taxon>Arthropoda</taxon>
        <taxon>Hexapoda</taxon>
        <taxon>Insecta</taxon>
        <taxon>Pterygota</taxon>
        <taxon>Neoptera</taxon>
        <taxon>Endopterygota</taxon>
        <taxon>Diptera</taxon>
        <taxon>Nematocera</taxon>
        <taxon>Chironomoidea</taxon>
        <taxon>Chironomidae</taxon>
        <taxon>Clunio</taxon>
    </lineage>
</organism>
<gene>
    <name evidence="1" type="ORF">CLUMA_CG002749</name>
</gene>
<reference evidence="1 2" key="1">
    <citation type="submission" date="2015-04" db="EMBL/GenBank/DDBJ databases">
        <authorList>
            <person name="Syromyatnikov M.Y."/>
            <person name="Popov V.N."/>
        </authorList>
    </citation>
    <scope>NUCLEOTIDE SEQUENCE [LARGE SCALE GENOMIC DNA]</scope>
</reference>